<protein>
    <submittedName>
        <fullName evidence="1">18223_t:CDS:1</fullName>
    </submittedName>
</protein>
<dbReference type="EMBL" id="CAJVPW010050423">
    <property type="protein sequence ID" value="CAG8764777.1"/>
    <property type="molecule type" value="Genomic_DNA"/>
</dbReference>
<comment type="caution">
    <text evidence="1">The sequence shown here is derived from an EMBL/GenBank/DDBJ whole genome shotgun (WGS) entry which is preliminary data.</text>
</comment>
<gene>
    <name evidence="1" type="ORF">SPELUC_LOCUS15381</name>
</gene>
<proteinExistence type="predicted"/>
<accession>A0ACA9QUM5</accession>
<dbReference type="Proteomes" id="UP000789366">
    <property type="component" value="Unassembled WGS sequence"/>
</dbReference>
<evidence type="ECO:0000313" key="1">
    <source>
        <dbReference type="EMBL" id="CAG8764777.1"/>
    </source>
</evidence>
<feature type="non-terminal residue" evidence="1">
    <location>
        <position position="89"/>
    </location>
</feature>
<sequence length="89" mass="10259">MEIIQDEWYVYARDINYVSTYLSARKQLSEPGNSQLAVAAPKLICSKLLAMHHNIIGESKRSSKHLKTKKVNELTRDLLRIDDLELAKF</sequence>
<organism evidence="1 2">
    <name type="scientific">Cetraspora pellucida</name>
    <dbReference type="NCBI Taxonomy" id="1433469"/>
    <lineage>
        <taxon>Eukaryota</taxon>
        <taxon>Fungi</taxon>
        <taxon>Fungi incertae sedis</taxon>
        <taxon>Mucoromycota</taxon>
        <taxon>Glomeromycotina</taxon>
        <taxon>Glomeromycetes</taxon>
        <taxon>Diversisporales</taxon>
        <taxon>Gigasporaceae</taxon>
        <taxon>Cetraspora</taxon>
    </lineage>
</organism>
<evidence type="ECO:0000313" key="2">
    <source>
        <dbReference type="Proteomes" id="UP000789366"/>
    </source>
</evidence>
<name>A0ACA9QUM5_9GLOM</name>
<keyword evidence="2" id="KW-1185">Reference proteome</keyword>
<reference evidence="1" key="1">
    <citation type="submission" date="2021-06" db="EMBL/GenBank/DDBJ databases">
        <authorList>
            <person name="Kallberg Y."/>
            <person name="Tangrot J."/>
            <person name="Rosling A."/>
        </authorList>
    </citation>
    <scope>NUCLEOTIDE SEQUENCE</scope>
    <source>
        <strain evidence="1">28 12/20/2015</strain>
    </source>
</reference>